<comment type="caution">
    <text evidence="4">The sequence shown here is derived from an EMBL/GenBank/DDBJ whole genome shotgun (WGS) entry which is preliminary data.</text>
</comment>
<dbReference type="GO" id="GO:0004719">
    <property type="term" value="F:protein-L-isoaspartate (D-aspartate) O-methyltransferase activity"/>
    <property type="evidence" value="ECO:0007669"/>
    <property type="project" value="InterPro"/>
</dbReference>
<keyword evidence="5" id="KW-1185">Reference proteome</keyword>
<name>A0A245ZGG8_9SPHN</name>
<dbReference type="PANTHER" id="PTHR11579">
    <property type="entry name" value="PROTEIN-L-ISOASPARTATE O-METHYLTRANSFERASE"/>
    <property type="match status" value="1"/>
</dbReference>
<gene>
    <name evidence="4" type="primary">pcm_2</name>
    <name evidence="4" type="ORF">SPDO_26700</name>
</gene>
<dbReference type="InterPro" id="IPR000682">
    <property type="entry name" value="PCMT"/>
</dbReference>
<dbReference type="PANTHER" id="PTHR11579:SF18">
    <property type="entry name" value="PROTEIN-L-ISOASPARTATE O-METHYLTRANSFERASE"/>
    <property type="match status" value="1"/>
</dbReference>
<protein>
    <recommendedName>
        <fullName evidence="2">Protein-L-isoaspartate O-methyltransferase</fullName>
    </recommendedName>
    <alternativeName>
        <fullName evidence="3">Protein L-isoaspartyl methyltransferase</fullName>
    </alternativeName>
</protein>
<dbReference type="OrthoDB" id="9798496at2"/>
<evidence type="ECO:0000256" key="2">
    <source>
        <dbReference type="ARBA" id="ARBA00013346"/>
    </source>
</evidence>
<dbReference type="GO" id="GO:0005737">
    <property type="term" value="C:cytoplasm"/>
    <property type="evidence" value="ECO:0007669"/>
    <property type="project" value="TreeGrafter"/>
</dbReference>
<organism evidence="4 5">
    <name type="scientific">Sphingomonas dokdonensis</name>
    <dbReference type="NCBI Taxonomy" id="344880"/>
    <lineage>
        <taxon>Bacteria</taxon>
        <taxon>Pseudomonadati</taxon>
        <taxon>Pseudomonadota</taxon>
        <taxon>Alphaproteobacteria</taxon>
        <taxon>Sphingomonadales</taxon>
        <taxon>Sphingomonadaceae</taxon>
        <taxon>Sphingomonas</taxon>
    </lineage>
</organism>
<dbReference type="InterPro" id="IPR029063">
    <property type="entry name" value="SAM-dependent_MTases_sf"/>
</dbReference>
<accession>A0A245ZGG8</accession>
<reference evidence="4 5" key="1">
    <citation type="submission" date="2017-03" db="EMBL/GenBank/DDBJ databases">
        <title>Genome sequence of Sphingomonas dokdonensis DSM 21029.</title>
        <authorList>
            <person name="Poehlein A."/>
            <person name="Wuebbeler J.H."/>
            <person name="Steinbuechel A."/>
            <person name="Daniel R."/>
        </authorList>
    </citation>
    <scope>NUCLEOTIDE SEQUENCE [LARGE SCALE GENOMIC DNA]</scope>
    <source>
        <strain evidence="4 5">DSM 21029</strain>
    </source>
</reference>
<dbReference type="Pfam" id="PF01135">
    <property type="entry name" value="PCMT"/>
    <property type="match status" value="1"/>
</dbReference>
<keyword evidence="4" id="KW-0489">Methyltransferase</keyword>
<comment type="similarity">
    <text evidence="1">Belongs to the methyltransferase superfamily. L-isoaspartyl/D-aspartyl protein methyltransferase family.</text>
</comment>
<dbReference type="CDD" id="cd02440">
    <property type="entry name" value="AdoMet_MTases"/>
    <property type="match status" value="1"/>
</dbReference>
<dbReference type="Gene3D" id="3.40.50.150">
    <property type="entry name" value="Vaccinia Virus protein VP39"/>
    <property type="match status" value="1"/>
</dbReference>
<dbReference type="SUPFAM" id="SSF53335">
    <property type="entry name" value="S-adenosyl-L-methionine-dependent methyltransferases"/>
    <property type="match status" value="1"/>
</dbReference>
<dbReference type="AlphaFoldDB" id="A0A245ZGG8"/>
<proteinExistence type="inferred from homology"/>
<evidence type="ECO:0000313" key="5">
    <source>
        <dbReference type="Proteomes" id="UP000197290"/>
    </source>
</evidence>
<dbReference type="RefSeq" id="WP_088367984.1">
    <property type="nucleotide sequence ID" value="NZ_NBBI01000005.1"/>
</dbReference>
<evidence type="ECO:0000313" key="4">
    <source>
        <dbReference type="EMBL" id="OWK28835.1"/>
    </source>
</evidence>
<evidence type="ECO:0000256" key="3">
    <source>
        <dbReference type="ARBA" id="ARBA00030757"/>
    </source>
</evidence>
<dbReference type="EMBL" id="NBBI01000005">
    <property type="protein sequence ID" value="OWK28835.1"/>
    <property type="molecule type" value="Genomic_DNA"/>
</dbReference>
<dbReference type="Proteomes" id="UP000197290">
    <property type="component" value="Unassembled WGS sequence"/>
</dbReference>
<keyword evidence="4" id="KW-0808">Transferase</keyword>
<dbReference type="GO" id="GO:0032259">
    <property type="term" value="P:methylation"/>
    <property type="evidence" value="ECO:0007669"/>
    <property type="project" value="UniProtKB-KW"/>
</dbReference>
<evidence type="ECO:0000256" key="1">
    <source>
        <dbReference type="ARBA" id="ARBA00005369"/>
    </source>
</evidence>
<sequence>MTMTMERQPDFAAMRTAMVASQLRTNAVSDARVVGAMATVPREAFVDAAKAPFAYRDDLVALGGGRSLNLPIATGRLLTEARLRLSDRVLLIGAATGYTAAVLAELVASVVAVEVDPALVAQARTILGRNERIAIVEAPLERGHAEGGPYDVMIIDGAVEHLPNALVAQVRPNGRIVGGINDKGVTRLASGRRSDGGFAMIDFADINCCLLPGFAQPARFTF</sequence>